<reference evidence="1 2" key="1">
    <citation type="submission" date="2018-02" db="EMBL/GenBank/DDBJ databases">
        <title>Draft genome of wild Prunus yedoensis var. nudiflora.</title>
        <authorList>
            <person name="Baek S."/>
            <person name="Kim J.-H."/>
            <person name="Choi K."/>
            <person name="Kim G.-B."/>
            <person name="Cho A."/>
            <person name="Jang H."/>
            <person name="Shin C.-H."/>
            <person name="Yu H.-J."/>
            <person name="Mun J.-H."/>
        </authorList>
    </citation>
    <scope>NUCLEOTIDE SEQUENCE [LARGE SCALE GENOMIC DNA]</scope>
    <source>
        <strain evidence="2">cv. Jeju island</strain>
        <tissue evidence="1">Leaf</tissue>
    </source>
</reference>
<keyword evidence="2" id="KW-1185">Reference proteome</keyword>
<comment type="caution">
    <text evidence="1">The sequence shown here is derived from an EMBL/GenBank/DDBJ whole genome shotgun (WGS) entry which is preliminary data.</text>
</comment>
<organism evidence="1 2">
    <name type="scientific">Prunus yedoensis var. nudiflora</name>
    <dbReference type="NCBI Taxonomy" id="2094558"/>
    <lineage>
        <taxon>Eukaryota</taxon>
        <taxon>Viridiplantae</taxon>
        <taxon>Streptophyta</taxon>
        <taxon>Embryophyta</taxon>
        <taxon>Tracheophyta</taxon>
        <taxon>Spermatophyta</taxon>
        <taxon>Magnoliopsida</taxon>
        <taxon>eudicotyledons</taxon>
        <taxon>Gunneridae</taxon>
        <taxon>Pentapetalae</taxon>
        <taxon>rosids</taxon>
        <taxon>fabids</taxon>
        <taxon>Rosales</taxon>
        <taxon>Rosaceae</taxon>
        <taxon>Amygdaloideae</taxon>
        <taxon>Amygdaleae</taxon>
        <taxon>Prunus</taxon>
    </lineage>
</organism>
<gene>
    <name evidence="1" type="ORF">Pyn_31627</name>
</gene>
<dbReference type="AlphaFoldDB" id="A0A314UR92"/>
<evidence type="ECO:0000313" key="2">
    <source>
        <dbReference type="Proteomes" id="UP000250321"/>
    </source>
</evidence>
<evidence type="ECO:0000313" key="1">
    <source>
        <dbReference type="EMBL" id="PQM39951.1"/>
    </source>
</evidence>
<dbReference type="STRING" id="2094558.A0A314UR92"/>
<dbReference type="OrthoDB" id="10365823at2759"/>
<accession>A0A314UR92</accession>
<sequence>MPDSLPFASLIMCFAMASRVPVEPTDKLYSPWSPLDNMCIFGYSFTPYSPAVKQPQAVVSQTPGMALLRNSNLQRKW</sequence>
<dbReference type="EMBL" id="PJQY01003119">
    <property type="protein sequence ID" value="PQM39951.1"/>
    <property type="molecule type" value="Genomic_DNA"/>
</dbReference>
<protein>
    <submittedName>
        <fullName evidence="1">Uncharacterized protein</fullName>
    </submittedName>
</protein>
<proteinExistence type="predicted"/>
<dbReference type="Proteomes" id="UP000250321">
    <property type="component" value="Unassembled WGS sequence"/>
</dbReference>
<name>A0A314UR92_PRUYE</name>